<keyword evidence="6" id="KW-1185">Reference proteome</keyword>
<evidence type="ECO:0000256" key="3">
    <source>
        <dbReference type="ARBA" id="ARBA00023242"/>
    </source>
</evidence>
<dbReference type="Pfam" id="PF11935">
    <property type="entry name" value="SYMPK_PTA1_N"/>
    <property type="match status" value="1"/>
</dbReference>
<dbReference type="Proteomes" id="UP000039046">
    <property type="component" value="Unassembled WGS sequence"/>
</dbReference>
<keyword evidence="3" id="KW-0539">Nucleus</keyword>
<keyword evidence="2" id="KW-0507">mRNA processing</keyword>
<sequence length="715" mass="79160">MAAAAVSVPDQIRQLDGARKLVLENVSYYKDVVRGTLPLIGANSAVEIRRWGADFLAEAFATPAVPNGEKETMQPYVLVTLEALLEDKNQDPYVLRSVIQTAASIYPLALRWIINNGYDTITWDKMMEIKQKILQIWERAPPTVSICCIKFAQRIILAQSHSSGAEHRHATSLDLSLDKIPPNHQSLDTRTLQAEATGLLDRMLTILQESNDALLVDAVLNSLCILIRTRPGTSSRIVTALLNFNPAQLASTSSSPRTRVMVRSMEKTTRILLTHLVRRDPQNPANPRIQQQIERNMRLFSEAFSDSKKRPLDAKGVESGDVTRQRIDVSTIQIPAFTAGSHSVADLFALIPPDGLRTFDVAQVPAPLVSKVSINALSKLDNDVFTRALEAVRDRLLSVANTPAGAVNPNTAPLGVDDDDDDYEPDFYEPEDAEQLLNKQDGSSSTLEAIGLEDGLGLTSFSLPQPAQLTPEAALAAGNGTVGRVLDMLKDIDEPTSKKLGFVRLAASAGSRDAWMTILTRLATRSSATLDEIKVKGEDEGLISQSLSNSIREILFNYVMEDFRKHIDVAVSWLCEEWYNDKLLSRLPGNRPAYYEKFALRLLDGFLPYLHSRDKVLTRFLSEIPELNSTMLARVKQMCRDPSVVDLALKSLLYLVLMRPPAKEIALDTVQDIWTEYEDARSMAAKYLKKYRPDFLESATGNTGGANDRMAITAA</sequence>
<dbReference type="Gene3D" id="1.25.10.10">
    <property type="entry name" value="Leucine-rich Repeat Variant"/>
    <property type="match status" value="1"/>
</dbReference>
<proteinExistence type="predicted"/>
<name>A0A0A1T939_9HYPO</name>
<dbReference type="PANTHER" id="PTHR15245">
    <property type="entry name" value="SYMPLEKIN-RELATED"/>
    <property type="match status" value="1"/>
</dbReference>
<evidence type="ECO:0000313" key="5">
    <source>
        <dbReference type="EMBL" id="CEJ82655.1"/>
    </source>
</evidence>
<dbReference type="EMBL" id="CDHN01000001">
    <property type="protein sequence ID" value="CEJ82655.1"/>
    <property type="molecule type" value="Genomic_DNA"/>
</dbReference>
<dbReference type="GO" id="GO:0005847">
    <property type="term" value="C:mRNA cleavage and polyadenylation specificity factor complex"/>
    <property type="evidence" value="ECO:0007669"/>
    <property type="project" value="TreeGrafter"/>
</dbReference>
<dbReference type="InterPro" id="IPR021850">
    <property type="entry name" value="Symplekin/Pta1"/>
</dbReference>
<dbReference type="OrthoDB" id="331600at2759"/>
<feature type="domain" description="Symplekin/Pta1 N-terminal" evidence="4">
    <location>
        <begin position="91"/>
        <end position="310"/>
    </location>
</feature>
<evidence type="ECO:0000256" key="2">
    <source>
        <dbReference type="ARBA" id="ARBA00022664"/>
    </source>
</evidence>
<gene>
    <name evidence="5" type="ORF">VHEMI02705</name>
</gene>
<dbReference type="InterPro" id="IPR032460">
    <property type="entry name" value="Symplekin/Pta1_N"/>
</dbReference>
<accession>A0A0A1T939</accession>
<dbReference type="InterPro" id="IPR011989">
    <property type="entry name" value="ARM-like"/>
</dbReference>
<evidence type="ECO:0000256" key="1">
    <source>
        <dbReference type="ARBA" id="ARBA00004123"/>
    </source>
</evidence>
<dbReference type="GO" id="GO:0006397">
    <property type="term" value="P:mRNA processing"/>
    <property type="evidence" value="ECO:0007669"/>
    <property type="project" value="UniProtKB-KW"/>
</dbReference>
<dbReference type="InterPro" id="IPR016024">
    <property type="entry name" value="ARM-type_fold"/>
</dbReference>
<dbReference type="HOGENOM" id="CLU_021804_0_0_1"/>
<dbReference type="PANTHER" id="PTHR15245:SF20">
    <property type="entry name" value="SYMPLEKIN"/>
    <property type="match status" value="1"/>
</dbReference>
<dbReference type="AlphaFoldDB" id="A0A0A1T939"/>
<dbReference type="SUPFAM" id="SSF48371">
    <property type="entry name" value="ARM repeat"/>
    <property type="match status" value="1"/>
</dbReference>
<dbReference type="STRING" id="1531966.A0A0A1T939"/>
<comment type="subcellular location">
    <subcellularLocation>
        <location evidence="1">Nucleus</location>
    </subcellularLocation>
</comment>
<reference evidence="5 6" key="1">
    <citation type="journal article" date="2015" name="Genome Announc.">
        <title>Draft Genome Sequence and Gene Annotation of the Entomopathogenic Fungus Verticillium hemipterigenum.</title>
        <authorList>
            <person name="Horn F."/>
            <person name="Habel A."/>
            <person name="Scharf D.H."/>
            <person name="Dworschak J."/>
            <person name="Brakhage A.A."/>
            <person name="Guthke R."/>
            <person name="Hertweck C."/>
            <person name="Linde J."/>
        </authorList>
    </citation>
    <scope>NUCLEOTIDE SEQUENCE [LARGE SCALE GENOMIC DNA]</scope>
</reference>
<evidence type="ECO:0000313" key="6">
    <source>
        <dbReference type="Proteomes" id="UP000039046"/>
    </source>
</evidence>
<evidence type="ECO:0000259" key="4">
    <source>
        <dbReference type="Pfam" id="PF11935"/>
    </source>
</evidence>
<organism evidence="5 6">
    <name type="scientific">[Torrubiella] hemipterigena</name>
    <dbReference type="NCBI Taxonomy" id="1531966"/>
    <lineage>
        <taxon>Eukaryota</taxon>
        <taxon>Fungi</taxon>
        <taxon>Dikarya</taxon>
        <taxon>Ascomycota</taxon>
        <taxon>Pezizomycotina</taxon>
        <taxon>Sordariomycetes</taxon>
        <taxon>Hypocreomycetidae</taxon>
        <taxon>Hypocreales</taxon>
        <taxon>Clavicipitaceae</taxon>
        <taxon>Clavicipitaceae incertae sedis</taxon>
        <taxon>'Torrubiella' clade</taxon>
    </lineage>
</organism>
<protein>
    <recommendedName>
        <fullName evidence="4">Symplekin/Pta1 N-terminal domain-containing protein</fullName>
    </recommendedName>
</protein>